<dbReference type="Proteomes" id="UP000254330">
    <property type="component" value="Unassembled WGS sequence"/>
</dbReference>
<dbReference type="EMBL" id="SNZG01000030">
    <property type="protein sequence ID" value="TDR35520.1"/>
    <property type="molecule type" value="Genomic_DNA"/>
</dbReference>
<feature type="domain" description="YqbQ/XkdQ" evidence="1">
    <location>
        <begin position="23"/>
        <end position="317"/>
    </location>
</feature>
<gene>
    <name evidence="3" type="ORF">DFR61_13015</name>
    <name evidence="2" type="ORF">NCTC10597_00888</name>
</gene>
<dbReference type="RefSeq" id="WP_109348728.1">
    <property type="nucleotide sequence ID" value="NZ_BJUE01000007.1"/>
</dbReference>
<dbReference type="OrthoDB" id="1698671at2"/>
<organism evidence="2 4">
    <name type="scientific">Kurthia zopfii</name>
    <dbReference type="NCBI Taxonomy" id="1650"/>
    <lineage>
        <taxon>Bacteria</taxon>
        <taxon>Bacillati</taxon>
        <taxon>Bacillota</taxon>
        <taxon>Bacilli</taxon>
        <taxon>Bacillales</taxon>
        <taxon>Caryophanaceae</taxon>
        <taxon>Kurthia</taxon>
    </lineage>
</organism>
<reference evidence="2 4" key="1">
    <citation type="submission" date="2018-06" db="EMBL/GenBank/DDBJ databases">
        <authorList>
            <consortium name="Pathogen Informatics"/>
            <person name="Doyle S."/>
        </authorList>
    </citation>
    <scope>NUCLEOTIDE SEQUENCE [LARGE SCALE GENOMIC DNA]</scope>
    <source>
        <strain evidence="2 4">NCTC10597</strain>
    </source>
</reference>
<protein>
    <recommendedName>
        <fullName evidence="1">YqbQ/XkdQ domain-containing protein</fullName>
    </recommendedName>
</protein>
<reference evidence="3 5" key="2">
    <citation type="submission" date="2019-03" db="EMBL/GenBank/DDBJ databases">
        <title>Genomic Encyclopedia of Type Strains, Phase IV (KMG-IV): sequencing the most valuable type-strain genomes for metagenomic binning, comparative biology and taxonomic classification.</title>
        <authorList>
            <person name="Goeker M."/>
        </authorList>
    </citation>
    <scope>NUCLEOTIDE SEQUENCE [LARGE SCALE GENOMIC DNA]</scope>
    <source>
        <strain evidence="3 5">DSM 20580</strain>
    </source>
</reference>
<evidence type="ECO:0000259" key="1">
    <source>
        <dbReference type="Pfam" id="PF24032"/>
    </source>
</evidence>
<accession>A0A8B4Q938</accession>
<evidence type="ECO:0000313" key="5">
    <source>
        <dbReference type="Proteomes" id="UP000294641"/>
    </source>
</evidence>
<proteinExistence type="predicted"/>
<dbReference type="InterPro" id="IPR056937">
    <property type="entry name" value="YqbQ/XkdQ"/>
</dbReference>
<evidence type="ECO:0000313" key="2">
    <source>
        <dbReference type="EMBL" id="STX09218.1"/>
    </source>
</evidence>
<dbReference type="Pfam" id="PF24032">
    <property type="entry name" value="YQBQ"/>
    <property type="match status" value="1"/>
</dbReference>
<evidence type="ECO:0000313" key="3">
    <source>
        <dbReference type="EMBL" id="TDR35520.1"/>
    </source>
</evidence>
<comment type="caution">
    <text evidence="2">The sequence shown here is derived from an EMBL/GenBank/DDBJ whole genome shotgun (WGS) entry which is preliminary data.</text>
</comment>
<dbReference type="Proteomes" id="UP000294641">
    <property type="component" value="Unassembled WGS sequence"/>
</dbReference>
<dbReference type="EMBL" id="UGNP01000001">
    <property type="protein sequence ID" value="STX09218.1"/>
    <property type="molecule type" value="Genomic_DNA"/>
</dbReference>
<dbReference type="AlphaFoldDB" id="A0A8B4Q938"/>
<sequence>MAHQLWLVKSNQLIDITPIVGGISWRSNAAELSIELNFNVAIGPNLPKNPCALGDMVILKNGSLEITRGIILNQKKSGKDPVEYAAYEYGFYLNKSDAVYRFKKVRADDAIRKILRDFNLPIGSIPNFSTSISKIYNNKKVSDIIKDILRQVRRSTGKRYMFEQRNGKMHIVLRQGMKIKATFRLDGTKYNAADFIADPSRDLDVTDMINSVQVVSNDKLVLTKTDKAMIRRFGKFQKTISVDKKKIKEASKNAQSELNQLSKITESGKVVLMGDDRVKAGRVLEINEKYTGLKNDYTIKDVTHNLSNGIHKMTVNLER</sequence>
<evidence type="ECO:0000313" key="4">
    <source>
        <dbReference type="Proteomes" id="UP000254330"/>
    </source>
</evidence>
<name>A0A8B4Q938_9BACL</name>
<keyword evidence="5" id="KW-1185">Reference proteome</keyword>